<dbReference type="EC" id="2.1.1.-" evidence="4"/>
<evidence type="ECO:0000256" key="2">
    <source>
        <dbReference type="SAM" id="MobiDB-lite"/>
    </source>
</evidence>
<dbReference type="RefSeq" id="WP_349296272.1">
    <property type="nucleotide sequence ID" value="NZ_JBEDNQ010000001.1"/>
</dbReference>
<feature type="region of interest" description="Disordered" evidence="2">
    <location>
        <begin position="1"/>
        <end position="34"/>
    </location>
</feature>
<dbReference type="PANTHER" id="PTHR43861:SF3">
    <property type="entry name" value="PUTATIVE (AFU_ORTHOLOGUE AFUA_2G14390)-RELATED"/>
    <property type="match status" value="1"/>
</dbReference>
<dbReference type="SUPFAM" id="SSF53335">
    <property type="entry name" value="S-adenosyl-L-methionine-dependent methyltransferases"/>
    <property type="match status" value="1"/>
</dbReference>
<dbReference type="Proteomes" id="UP001494902">
    <property type="component" value="Unassembled WGS sequence"/>
</dbReference>
<reference evidence="4 5" key="1">
    <citation type="submission" date="2024-03" db="EMBL/GenBank/DDBJ databases">
        <title>Draft genome sequence of Pseudonocardia nematodicida JCM 31783.</title>
        <authorList>
            <person name="Butdee W."/>
            <person name="Duangmal K."/>
        </authorList>
    </citation>
    <scope>NUCLEOTIDE SEQUENCE [LARGE SCALE GENOMIC DNA]</scope>
    <source>
        <strain evidence="4 5">JCM 31783</strain>
    </source>
</reference>
<gene>
    <name evidence="4" type="ORF">WIS52_01770</name>
</gene>
<dbReference type="InterPro" id="IPR041698">
    <property type="entry name" value="Methyltransf_25"/>
</dbReference>
<sequence length="239" mass="25752">MTRPDHTAPAPGDHAHPHGHAHGPAHHHADPDADQHSAEFWDAAYSSRPQVWSGQPNRWLVTDAADLAPGRALDVGCGEGADAIWLAGRGWTVTASDVSGVALERARAGAEQAGVADRVLIRHGDLRTDVPDRAAYDLVTAQYLHLPSSIREVAYARLAEAVAPSGTLLIVAHHPRDLAGEMPRPHDPDLFPSEEELAGALDPEVWDVQVAEARPHQATHPDGHQVTVHDTVLRARRRA</sequence>
<dbReference type="EMBL" id="JBEDNQ010000001">
    <property type="protein sequence ID" value="MEQ3549184.1"/>
    <property type="molecule type" value="Genomic_DNA"/>
</dbReference>
<evidence type="ECO:0000313" key="5">
    <source>
        <dbReference type="Proteomes" id="UP001494902"/>
    </source>
</evidence>
<feature type="compositionally biased region" description="Basic residues" evidence="2">
    <location>
        <begin position="17"/>
        <end position="26"/>
    </location>
</feature>
<dbReference type="GO" id="GO:0032259">
    <property type="term" value="P:methylation"/>
    <property type="evidence" value="ECO:0007669"/>
    <property type="project" value="UniProtKB-KW"/>
</dbReference>
<feature type="domain" description="Methyltransferase" evidence="3">
    <location>
        <begin position="73"/>
        <end position="166"/>
    </location>
</feature>
<protein>
    <submittedName>
        <fullName evidence="4">Class I SAM-dependent methyltransferase</fullName>
        <ecNumber evidence="4">2.1.1.-</ecNumber>
    </submittedName>
</protein>
<evidence type="ECO:0000313" key="4">
    <source>
        <dbReference type="EMBL" id="MEQ3549184.1"/>
    </source>
</evidence>
<evidence type="ECO:0000256" key="1">
    <source>
        <dbReference type="ARBA" id="ARBA00022679"/>
    </source>
</evidence>
<proteinExistence type="predicted"/>
<keyword evidence="1 4" id="KW-0808">Transferase</keyword>
<keyword evidence="4" id="KW-0489">Methyltransferase</keyword>
<accession>A0ABV1K561</accession>
<evidence type="ECO:0000259" key="3">
    <source>
        <dbReference type="Pfam" id="PF13649"/>
    </source>
</evidence>
<dbReference type="InterPro" id="IPR029063">
    <property type="entry name" value="SAM-dependent_MTases_sf"/>
</dbReference>
<organism evidence="4 5">
    <name type="scientific">Pseudonocardia nematodicida</name>
    <dbReference type="NCBI Taxonomy" id="1206997"/>
    <lineage>
        <taxon>Bacteria</taxon>
        <taxon>Bacillati</taxon>
        <taxon>Actinomycetota</taxon>
        <taxon>Actinomycetes</taxon>
        <taxon>Pseudonocardiales</taxon>
        <taxon>Pseudonocardiaceae</taxon>
        <taxon>Pseudonocardia</taxon>
    </lineage>
</organism>
<dbReference type="Gene3D" id="3.40.50.150">
    <property type="entry name" value="Vaccinia Virus protein VP39"/>
    <property type="match status" value="1"/>
</dbReference>
<keyword evidence="5" id="KW-1185">Reference proteome</keyword>
<name>A0ABV1K561_9PSEU</name>
<dbReference type="GO" id="GO:0008168">
    <property type="term" value="F:methyltransferase activity"/>
    <property type="evidence" value="ECO:0007669"/>
    <property type="project" value="UniProtKB-KW"/>
</dbReference>
<dbReference type="PANTHER" id="PTHR43861">
    <property type="entry name" value="TRANS-ACONITATE 2-METHYLTRANSFERASE-RELATED"/>
    <property type="match status" value="1"/>
</dbReference>
<dbReference type="CDD" id="cd02440">
    <property type="entry name" value="AdoMet_MTases"/>
    <property type="match status" value="1"/>
</dbReference>
<dbReference type="Pfam" id="PF13649">
    <property type="entry name" value="Methyltransf_25"/>
    <property type="match status" value="1"/>
</dbReference>
<comment type="caution">
    <text evidence="4">The sequence shown here is derived from an EMBL/GenBank/DDBJ whole genome shotgun (WGS) entry which is preliminary data.</text>
</comment>